<dbReference type="PANTHER" id="PTHR43782">
    <property type="entry name" value="ARGINASE"/>
    <property type="match status" value="1"/>
</dbReference>
<dbReference type="GO" id="GO:0005829">
    <property type="term" value="C:cytosol"/>
    <property type="evidence" value="ECO:0007669"/>
    <property type="project" value="TreeGrafter"/>
</dbReference>
<dbReference type="AlphaFoldDB" id="A0A5N5TFB5"/>
<dbReference type="FunFam" id="3.40.800.10:FF:000012">
    <property type="entry name" value="Arginase"/>
    <property type="match status" value="1"/>
</dbReference>
<evidence type="ECO:0000313" key="16">
    <source>
        <dbReference type="Proteomes" id="UP000326759"/>
    </source>
</evidence>
<evidence type="ECO:0000256" key="10">
    <source>
        <dbReference type="PIRSR" id="PIRSR036979-1"/>
    </source>
</evidence>
<dbReference type="InterPro" id="IPR014033">
    <property type="entry name" value="Arginase"/>
</dbReference>
<keyword evidence="7 12" id="KW-0378">Hydrolase</keyword>
<feature type="binding site" evidence="10">
    <location>
        <position position="244"/>
    </location>
    <ligand>
        <name>Mn(2+)</name>
        <dbReference type="ChEBI" id="CHEBI:29035"/>
        <label>1</label>
    </ligand>
</feature>
<dbReference type="UniPathway" id="UPA00158">
    <property type="reaction ID" value="UER00270"/>
</dbReference>
<dbReference type="PROSITE" id="PS01053">
    <property type="entry name" value="ARGINASE_1"/>
    <property type="match status" value="1"/>
</dbReference>
<comment type="cofactor">
    <cofactor evidence="10 13">
        <name>Mn(2+)</name>
        <dbReference type="ChEBI" id="CHEBI:29035"/>
    </cofactor>
    <text evidence="10 13">Binds 2 manganese ions per subunit.</text>
</comment>
<evidence type="ECO:0000256" key="9">
    <source>
        <dbReference type="ARBA" id="ARBA00047391"/>
    </source>
</evidence>
<evidence type="ECO:0000256" key="1">
    <source>
        <dbReference type="ARBA" id="ARBA00005098"/>
    </source>
</evidence>
<evidence type="ECO:0000256" key="13">
    <source>
        <dbReference type="RuleBase" id="RU361159"/>
    </source>
</evidence>
<evidence type="ECO:0000256" key="12">
    <source>
        <dbReference type="RuleBase" id="RU003684"/>
    </source>
</evidence>
<evidence type="ECO:0000256" key="14">
    <source>
        <dbReference type="SAM" id="MobiDB-lite"/>
    </source>
</evidence>
<keyword evidence="16" id="KW-1185">Reference proteome</keyword>
<comment type="similarity">
    <text evidence="11 12">Belongs to the arginase family.</text>
</comment>
<comment type="caution">
    <text evidence="15">The sequence shown here is derived from an EMBL/GenBank/DDBJ whole genome shotgun (WGS) entry which is preliminary data.</text>
</comment>
<dbReference type="GO" id="GO:0004053">
    <property type="term" value="F:arginase activity"/>
    <property type="evidence" value="ECO:0007669"/>
    <property type="project" value="UniProtKB-EC"/>
</dbReference>
<evidence type="ECO:0000313" key="15">
    <source>
        <dbReference type="EMBL" id="KAB7503825.1"/>
    </source>
</evidence>
<dbReference type="InterPro" id="IPR006035">
    <property type="entry name" value="Ureohydrolase"/>
</dbReference>
<evidence type="ECO:0000256" key="4">
    <source>
        <dbReference type="ARBA" id="ARBA00022436"/>
    </source>
</evidence>
<feature type="binding site" evidence="10">
    <location>
        <position position="136"/>
    </location>
    <ligand>
        <name>Mn(2+)</name>
        <dbReference type="ChEBI" id="CHEBI:29035"/>
        <label>1</label>
    </ligand>
</feature>
<dbReference type="EMBL" id="SEYY01004350">
    <property type="protein sequence ID" value="KAB7503825.1"/>
    <property type="molecule type" value="Genomic_DNA"/>
</dbReference>
<organism evidence="15 16">
    <name type="scientific">Armadillidium nasatum</name>
    <dbReference type="NCBI Taxonomy" id="96803"/>
    <lineage>
        <taxon>Eukaryota</taxon>
        <taxon>Metazoa</taxon>
        <taxon>Ecdysozoa</taxon>
        <taxon>Arthropoda</taxon>
        <taxon>Crustacea</taxon>
        <taxon>Multicrustacea</taxon>
        <taxon>Malacostraca</taxon>
        <taxon>Eumalacostraca</taxon>
        <taxon>Peracarida</taxon>
        <taxon>Isopoda</taxon>
        <taxon>Oniscidea</taxon>
        <taxon>Crinocheta</taxon>
        <taxon>Armadillidiidae</taxon>
        <taxon>Armadillidium</taxon>
    </lineage>
</organism>
<comment type="catalytic activity">
    <reaction evidence="9 13">
        <text>L-arginine + H2O = urea + L-ornithine</text>
        <dbReference type="Rhea" id="RHEA:20569"/>
        <dbReference type="ChEBI" id="CHEBI:15377"/>
        <dbReference type="ChEBI" id="CHEBI:16199"/>
        <dbReference type="ChEBI" id="CHEBI:32682"/>
        <dbReference type="ChEBI" id="CHEBI:46911"/>
        <dbReference type="EC" id="3.5.3.1"/>
    </reaction>
</comment>
<dbReference type="GO" id="GO:0000050">
    <property type="term" value="P:urea cycle"/>
    <property type="evidence" value="ECO:0007669"/>
    <property type="project" value="UniProtKB-UniPathway"/>
</dbReference>
<dbReference type="InterPro" id="IPR023696">
    <property type="entry name" value="Ureohydrolase_dom_sf"/>
</dbReference>
<dbReference type="GO" id="GO:0006525">
    <property type="term" value="P:arginine metabolic process"/>
    <property type="evidence" value="ECO:0007669"/>
    <property type="project" value="UniProtKB-KW"/>
</dbReference>
<dbReference type="Proteomes" id="UP000326759">
    <property type="component" value="Unassembled WGS sequence"/>
</dbReference>
<dbReference type="PRINTS" id="PR00116">
    <property type="entry name" value="ARGINASE"/>
</dbReference>
<evidence type="ECO:0000256" key="2">
    <source>
        <dbReference type="ARBA" id="ARBA00012168"/>
    </source>
</evidence>
<keyword evidence="8 10" id="KW-0464">Manganese</keyword>
<evidence type="ECO:0000256" key="3">
    <source>
        <dbReference type="ARBA" id="ARBA00018123"/>
    </source>
</evidence>
<dbReference type="GO" id="GO:0030145">
    <property type="term" value="F:manganese ion binding"/>
    <property type="evidence" value="ECO:0007669"/>
    <property type="project" value="TreeGrafter"/>
</dbReference>
<feature type="binding site" evidence="10">
    <location>
        <position position="134"/>
    </location>
    <ligand>
        <name>Mn(2+)</name>
        <dbReference type="ChEBI" id="CHEBI:29035"/>
        <label>1</label>
    </ligand>
</feature>
<dbReference type="SUPFAM" id="SSF52768">
    <property type="entry name" value="Arginase/deacetylase"/>
    <property type="match status" value="1"/>
</dbReference>
<comment type="pathway">
    <text evidence="1 13">Nitrogen metabolism; urea cycle; L-ornithine and urea from L-arginine: step 1/1.</text>
</comment>
<feature type="binding site" evidence="10">
    <location>
        <position position="138"/>
    </location>
    <ligand>
        <name>Mn(2+)</name>
        <dbReference type="ChEBI" id="CHEBI:29035"/>
        <label>1</label>
    </ligand>
</feature>
<dbReference type="OrthoDB" id="9992747at2759"/>
<dbReference type="PROSITE" id="PS51409">
    <property type="entry name" value="ARGINASE_2"/>
    <property type="match status" value="1"/>
</dbReference>
<dbReference type="PANTHER" id="PTHR43782:SF3">
    <property type="entry name" value="ARGINASE"/>
    <property type="match status" value="1"/>
</dbReference>
<proteinExistence type="inferred from homology"/>
<dbReference type="GO" id="GO:0005634">
    <property type="term" value="C:nucleus"/>
    <property type="evidence" value="ECO:0007669"/>
    <property type="project" value="TreeGrafter"/>
</dbReference>
<evidence type="ECO:0000256" key="11">
    <source>
        <dbReference type="PROSITE-ProRule" id="PRU00742"/>
    </source>
</evidence>
<dbReference type="PIRSF" id="PIRSF036979">
    <property type="entry name" value="Arginase"/>
    <property type="match status" value="1"/>
</dbReference>
<dbReference type="Pfam" id="PF00491">
    <property type="entry name" value="Arginase"/>
    <property type="match status" value="1"/>
</dbReference>
<feature type="binding site" evidence="10">
    <location>
        <position position="242"/>
    </location>
    <ligand>
        <name>Mn(2+)</name>
        <dbReference type="ChEBI" id="CHEBI:29035"/>
        <label>1</label>
    </ligand>
</feature>
<accession>A0A5N5TFB5</accession>
<evidence type="ECO:0000256" key="7">
    <source>
        <dbReference type="ARBA" id="ARBA00022801"/>
    </source>
</evidence>
<sequence length="318" mass="34717">MLRYGRSKIFQQFRIGVLGAPFNQGQTKLGVKDGPQTIRNTGFIKKLEELGHDVVDAGDVQPDDGVDGETGPSGEKNHRRVLTYNQKLSEAVRKIREDHRMCITLGGDHSIAIGSVSGHCIGTPHKQLIVLWVDAHADINTGRTSPTGNMHGMPISFLVQELKHKINRLPGSEWPQPSFEVKHLAYIGLRDVDTLEQKYLDDMGILHFGMRDLDKIGLSEAVARCLDHLQPTESRSLHVSFDIDVLDPFEAPSTGTPVRGGLSLREGLSIVEEARNTGRLRGFDLVEVNPTLGTVKDAALTAEAAKAIILSATAGVRG</sequence>
<dbReference type="EC" id="3.5.3.1" evidence="2 13"/>
<dbReference type="NCBIfam" id="TIGR01229">
    <property type="entry name" value="rocF_arginase"/>
    <property type="match status" value="1"/>
</dbReference>
<reference evidence="15 16" key="1">
    <citation type="journal article" date="2019" name="PLoS Biol.">
        <title>Sex chromosomes control vertical transmission of feminizing Wolbachia symbionts in an isopod.</title>
        <authorList>
            <person name="Becking T."/>
            <person name="Chebbi M.A."/>
            <person name="Giraud I."/>
            <person name="Moumen B."/>
            <person name="Laverre T."/>
            <person name="Caubet Y."/>
            <person name="Peccoud J."/>
            <person name="Gilbert C."/>
            <person name="Cordaux R."/>
        </authorList>
    </citation>
    <scope>NUCLEOTIDE SEQUENCE [LARGE SCALE GENOMIC DNA]</scope>
    <source>
        <strain evidence="15">ANa2</strain>
        <tissue evidence="15">Whole body excluding digestive tract and cuticle</tissue>
    </source>
</reference>
<keyword evidence="4 13" id="KW-0835">Urea cycle</keyword>
<dbReference type="Gene3D" id="3.40.800.10">
    <property type="entry name" value="Ureohydrolase domain"/>
    <property type="match status" value="1"/>
</dbReference>
<keyword evidence="5 13" id="KW-0056">Arginine metabolism</keyword>
<dbReference type="InterPro" id="IPR020855">
    <property type="entry name" value="Ureohydrolase_Mn_BS"/>
</dbReference>
<gene>
    <name evidence="15" type="primary">ARG1</name>
    <name evidence="15" type="ORF">Anas_09737</name>
</gene>
<keyword evidence="6 10" id="KW-0479">Metal-binding</keyword>
<evidence type="ECO:0000256" key="6">
    <source>
        <dbReference type="ARBA" id="ARBA00022723"/>
    </source>
</evidence>
<evidence type="ECO:0000256" key="5">
    <source>
        <dbReference type="ARBA" id="ARBA00022503"/>
    </source>
</evidence>
<evidence type="ECO:0000256" key="8">
    <source>
        <dbReference type="ARBA" id="ARBA00023211"/>
    </source>
</evidence>
<protein>
    <recommendedName>
        <fullName evidence="3 13">Arginase</fullName>
        <ecNumber evidence="2 13">3.5.3.1</ecNumber>
    </recommendedName>
</protein>
<dbReference type="CDD" id="cd09989">
    <property type="entry name" value="Arginase"/>
    <property type="match status" value="1"/>
</dbReference>
<feature type="region of interest" description="Disordered" evidence="14">
    <location>
        <begin position="57"/>
        <end position="78"/>
    </location>
</feature>
<feature type="binding site" evidence="10">
    <location>
        <position position="109"/>
    </location>
    <ligand>
        <name>Mn(2+)</name>
        <dbReference type="ChEBI" id="CHEBI:29035"/>
        <label>1</label>
    </ligand>
</feature>
<name>A0A5N5TFB5_9CRUS</name>